<protein>
    <submittedName>
        <fullName evidence="2">Systemic factor protein SfpA</fullName>
    </submittedName>
</protein>
<gene>
    <name evidence="2" type="ORF">NCTC8960_00858</name>
</gene>
<organism evidence="2 3">
    <name type="scientific">Escherichia coli</name>
    <dbReference type="NCBI Taxonomy" id="562"/>
    <lineage>
        <taxon>Bacteria</taxon>
        <taxon>Pseudomonadati</taxon>
        <taxon>Pseudomonadota</taxon>
        <taxon>Gammaproteobacteria</taxon>
        <taxon>Enterobacterales</taxon>
        <taxon>Enterobacteriaceae</taxon>
        <taxon>Escherichia</taxon>
    </lineage>
</organism>
<evidence type="ECO:0000313" key="3">
    <source>
        <dbReference type="Proteomes" id="UP000255057"/>
    </source>
</evidence>
<feature type="signal peptide" evidence="1">
    <location>
        <begin position="1"/>
        <end position="22"/>
    </location>
</feature>
<name>A0A377EC91_ECOLX</name>
<feature type="chain" id="PRO_5016936619" evidence="1">
    <location>
        <begin position="23"/>
        <end position="95"/>
    </location>
</feature>
<dbReference type="EMBL" id="UGFO01000006">
    <property type="protein sequence ID" value="STN10690.1"/>
    <property type="molecule type" value="Genomic_DNA"/>
</dbReference>
<sequence length="95" mass="10687">MKKSVIAGVFIALSFTTCSAIANSLALSLANDDAGKFFNQYLMIFMAINMKTEMITHKAYFWDIATISQTRANYLSILRKIFTLHQAVIKDTTQL</sequence>
<reference evidence="2 3" key="1">
    <citation type="submission" date="2018-06" db="EMBL/GenBank/DDBJ databases">
        <authorList>
            <consortium name="Pathogen Informatics"/>
            <person name="Doyle S."/>
        </authorList>
    </citation>
    <scope>NUCLEOTIDE SEQUENCE [LARGE SCALE GENOMIC DNA]</scope>
    <source>
        <strain evidence="2 3">NCTC8960</strain>
    </source>
</reference>
<evidence type="ECO:0000256" key="1">
    <source>
        <dbReference type="SAM" id="SignalP"/>
    </source>
</evidence>
<dbReference type="Proteomes" id="UP000255057">
    <property type="component" value="Unassembled WGS sequence"/>
</dbReference>
<proteinExistence type="predicted"/>
<accession>A0A377EC91</accession>
<evidence type="ECO:0000313" key="2">
    <source>
        <dbReference type="EMBL" id="STN10690.1"/>
    </source>
</evidence>
<dbReference type="AlphaFoldDB" id="A0A377EC91"/>
<keyword evidence="1" id="KW-0732">Signal</keyword>